<dbReference type="GO" id="GO:0032259">
    <property type="term" value="P:methylation"/>
    <property type="evidence" value="ECO:0007669"/>
    <property type="project" value="UniProtKB-KW"/>
</dbReference>
<gene>
    <name evidence="2" type="ORF">AVDCRST_MAG09-1649</name>
</gene>
<feature type="compositionally biased region" description="Low complexity" evidence="1">
    <location>
        <begin position="51"/>
        <end position="73"/>
    </location>
</feature>
<reference evidence="2" key="1">
    <citation type="submission" date="2020-02" db="EMBL/GenBank/DDBJ databases">
        <authorList>
            <person name="Meier V. D."/>
        </authorList>
    </citation>
    <scope>NUCLEOTIDE SEQUENCE</scope>
    <source>
        <strain evidence="2">AVDCRST_MAG09</strain>
    </source>
</reference>
<feature type="non-terminal residue" evidence="2">
    <location>
        <position position="290"/>
    </location>
</feature>
<evidence type="ECO:0000313" key="2">
    <source>
        <dbReference type="EMBL" id="CAA9515314.1"/>
    </source>
</evidence>
<feature type="compositionally biased region" description="Basic residues" evidence="1">
    <location>
        <begin position="188"/>
        <end position="232"/>
    </location>
</feature>
<dbReference type="GO" id="GO:0003864">
    <property type="term" value="F:3-methyl-2-oxobutanoate hydroxymethyltransferase activity"/>
    <property type="evidence" value="ECO:0007669"/>
    <property type="project" value="UniProtKB-EC"/>
</dbReference>
<feature type="compositionally biased region" description="Basic and acidic residues" evidence="1">
    <location>
        <begin position="249"/>
        <end position="264"/>
    </location>
</feature>
<feature type="compositionally biased region" description="Basic and acidic residues" evidence="1">
    <location>
        <begin position="34"/>
        <end position="50"/>
    </location>
</feature>
<proteinExistence type="predicted"/>
<sequence>VDLHPGHGDQPGDALAGSGQADDGPVAQRPQAGRPDRAADRDADRLHHADGAAARPALRPPAGRGQPGAGDLRPALDRAGDARDDVRAWCRGGARQLACAGCGRHAVRQLRGLARTGVRQRRPADEGNRLRGGEAGRWGGHGADRPFPGRSRNPGDRPRGSHPAGGEHAGRLRRAWAERSGSGQDPRRRARGGGRGRLCHCRRRRAGGHRDRNHPRSASAGHRHRRVGRVRRAGAGDRGHAGPVRAHAQVREALRRSCRPDRASRRGLCRGSAGAPLPHHRPDVSSQTRV</sequence>
<dbReference type="EMBL" id="CADCVZ010000044">
    <property type="protein sequence ID" value="CAA9515314.1"/>
    <property type="molecule type" value="Genomic_DNA"/>
</dbReference>
<evidence type="ECO:0000256" key="1">
    <source>
        <dbReference type="SAM" id="MobiDB-lite"/>
    </source>
</evidence>
<protein>
    <submittedName>
        <fullName evidence="2">3-methyl-2-oxobutanoate hydroxymethyltransferase</fullName>
        <ecNumber evidence="2">2.1.2.11</ecNumber>
    </submittedName>
</protein>
<feature type="region of interest" description="Disordered" evidence="1">
    <location>
        <begin position="1"/>
        <end position="77"/>
    </location>
</feature>
<dbReference type="GO" id="GO:0008168">
    <property type="term" value="F:methyltransferase activity"/>
    <property type="evidence" value="ECO:0007669"/>
    <property type="project" value="UniProtKB-KW"/>
</dbReference>
<dbReference type="EC" id="2.1.2.11" evidence="2"/>
<organism evidence="2">
    <name type="scientific">uncultured Sphingomonas sp</name>
    <dbReference type="NCBI Taxonomy" id="158754"/>
    <lineage>
        <taxon>Bacteria</taxon>
        <taxon>Pseudomonadati</taxon>
        <taxon>Pseudomonadota</taxon>
        <taxon>Alphaproteobacteria</taxon>
        <taxon>Sphingomonadales</taxon>
        <taxon>Sphingomonadaceae</taxon>
        <taxon>Sphingomonas</taxon>
        <taxon>environmental samples</taxon>
    </lineage>
</organism>
<keyword evidence="2" id="KW-0808">Transferase</keyword>
<feature type="non-terminal residue" evidence="2">
    <location>
        <position position="1"/>
    </location>
</feature>
<keyword evidence="2" id="KW-0489">Methyltransferase</keyword>
<accession>A0A6J4T6X9</accession>
<feature type="region of interest" description="Disordered" evidence="1">
    <location>
        <begin position="114"/>
        <end position="290"/>
    </location>
</feature>
<dbReference type="AlphaFoldDB" id="A0A6J4T6X9"/>
<name>A0A6J4T6X9_9SPHN</name>
<feature type="compositionally biased region" description="Basic and acidic residues" evidence="1">
    <location>
        <begin position="122"/>
        <end position="134"/>
    </location>
</feature>